<keyword evidence="4" id="KW-0645">Protease</keyword>
<dbReference type="GO" id="GO:0008233">
    <property type="term" value="F:peptidase activity"/>
    <property type="evidence" value="ECO:0007669"/>
    <property type="project" value="UniProtKB-KW"/>
</dbReference>
<dbReference type="GO" id="GO:0003964">
    <property type="term" value="F:RNA-directed DNA polymerase activity"/>
    <property type="evidence" value="ECO:0007669"/>
    <property type="project" value="UniProtKB-KW"/>
</dbReference>
<keyword evidence="16" id="KW-0239">DNA-directed DNA polymerase</keyword>
<keyword evidence="18" id="KW-0233">DNA recombination</keyword>
<dbReference type="GO" id="GO:0046872">
    <property type="term" value="F:metal ion binding"/>
    <property type="evidence" value="ECO:0007669"/>
    <property type="project" value="UniProtKB-KW"/>
</dbReference>
<sequence length="427" mass="48812">MQIKELGCVQTSSVNSQLKIKGIGTVRLKNKYGEFLLNNVLYIPELVVNLLSVRCLILDDYVVQFNKNSFDILKNDEIKMSGNYVGNLPSLEFENREHSSHLSSAEFLHKSLGHVSYHRLRKKLGIPLKIVNNCESCAVSKITKASFKSVHKPASRPFEEIHLDLMGPIWPPSHQNHRFILTIVDSCTRFCAAIPIKLKSDVAETVSFLVDVEAKRLGYFPTTIHSDRGSEFLNSSLSKYCLSHLIKQRTSDAYTPQQNSLAERFNQSIIESMRTVLEDSGIERKYWNKIAKKSPFELFKGRTLPLSYFYPLGNRVSFLIQPEQSFSKLKPKGKLGRLIGYSNELQSYRILLDEGKIVETKNVKFLEYTPPDSKSSDWDISIEEESSQHHLPEETVPQEEKTWPQTSFQNPLSFPKMCEFSENAPLL</sequence>
<evidence type="ECO:0000256" key="16">
    <source>
        <dbReference type="ARBA" id="ARBA00022932"/>
    </source>
</evidence>
<keyword evidence="24" id="KW-1185">Reference proteome</keyword>
<evidence type="ECO:0000256" key="9">
    <source>
        <dbReference type="ARBA" id="ARBA00022759"/>
    </source>
</evidence>
<organism evidence="23 24">
    <name type="scientific">Puccinia sorghi</name>
    <dbReference type="NCBI Taxonomy" id="27349"/>
    <lineage>
        <taxon>Eukaryota</taxon>
        <taxon>Fungi</taxon>
        <taxon>Dikarya</taxon>
        <taxon>Basidiomycota</taxon>
        <taxon>Pucciniomycotina</taxon>
        <taxon>Pucciniomycetes</taxon>
        <taxon>Pucciniales</taxon>
        <taxon>Pucciniaceae</taxon>
        <taxon>Puccinia</taxon>
    </lineage>
</organism>
<accession>A0A0L6UMX4</accession>
<comment type="function">
    <text evidence="1">The aspartyl protease (PR) mediates the proteolytic cleavages of the Gag and Gag-Pol polyproteins after assembly of the VLP.</text>
</comment>
<evidence type="ECO:0000256" key="1">
    <source>
        <dbReference type="ARBA" id="ARBA00002180"/>
    </source>
</evidence>
<dbReference type="InterPro" id="IPR012337">
    <property type="entry name" value="RNaseH-like_sf"/>
</dbReference>
<keyword evidence="5" id="KW-0548">Nucleotidyltransferase</keyword>
<keyword evidence="11" id="KW-0067">ATP-binding</keyword>
<dbReference type="InterPro" id="IPR054722">
    <property type="entry name" value="PolX-like_BBD"/>
</dbReference>
<feature type="region of interest" description="Disordered" evidence="21">
    <location>
        <begin position="384"/>
        <end position="405"/>
    </location>
</feature>
<evidence type="ECO:0000256" key="14">
    <source>
        <dbReference type="ARBA" id="ARBA00022908"/>
    </source>
</evidence>
<evidence type="ECO:0000256" key="4">
    <source>
        <dbReference type="ARBA" id="ARBA00022670"/>
    </source>
</evidence>
<dbReference type="SUPFAM" id="SSF53098">
    <property type="entry name" value="Ribonuclease H-like"/>
    <property type="match status" value="1"/>
</dbReference>
<comment type="caution">
    <text evidence="23">The sequence shown here is derived from an EMBL/GenBank/DDBJ whole genome shotgun (WGS) entry which is preliminary data.</text>
</comment>
<dbReference type="GO" id="GO:0003887">
    <property type="term" value="F:DNA-directed DNA polymerase activity"/>
    <property type="evidence" value="ECO:0007669"/>
    <property type="project" value="UniProtKB-KW"/>
</dbReference>
<keyword evidence="3" id="KW-1188">Viral release from host cell</keyword>
<dbReference type="PANTHER" id="PTHR42648">
    <property type="entry name" value="TRANSPOSASE, PUTATIVE-RELATED"/>
    <property type="match status" value="1"/>
</dbReference>
<keyword evidence="15" id="KW-0695">RNA-directed DNA polymerase</keyword>
<evidence type="ECO:0000256" key="11">
    <source>
        <dbReference type="ARBA" id="ARBA00022840"/>
    </source>
</evidence>
<dbReference type="Proteomes" id="UP000037035">
    <property type="component" value="Unassembled WGS sequence"/>
</dbReference>
<feature type="domain" description="Integrase catalytic" evidence="22">
    <location>
        <begin position="153"/>
        <end position="319"/>
    </location>
</feature>
<dbReference type="EMBL" id="LAVV01009876">
    <property type="protein sequence ID" value="KNZ49864.1"/>
    <property type="molecule type" value="Genomic_DNA"/>
</dbReference>
<keyword evidence="13" id="KW-0694">RNA-binding</keyword>
<evidence type="ECO:0000256" key="12">
    <source>
        <dbReference type="ARBA" id="ARBA00022842"/>
    </source>
</evidence>
<evidence type="ECO:0000256" key="8">
    <source>
        <dbReference type="ARBA" id="ARBA00022741"/>
    </source>
</evidence>
<evidence type="ECO:0000256" key="17">
    <source>
        <dbReference type="ARBA" id="ARBA00023113"/>
    </source>
</evidence>
<evidence type="ECO:0000256" key="21">
    <source>
        <dbReference type="SAM" id="MobiDB-lite"/>
    </source>
</evidence>
<dbReference type="InterPro" id="IPR001584">
    <property type="entry name" value="Integrase_cat-core"/>
</dbReference>
<dbReference type="Pfam" id="PF22936">
    <property type="entry name" value="Pol_BBD"/>
    <property type="match status" value="1"/>
</dbReference>
<dbReference type="PANTHER" id="PTHR42648:SF11">
    <property type="entry name" value="TRANSPOSON TY4-P GAG-POL POLYPROTEIN"/>
    <property type="match status" value="1"/>
</dbReference>
<evidence type="ECO:0000256" key="5">
    <source>
        <dbReference type="ARBA" id="ARBA00022695"/>
    </source>
</evidence>
<keyword evidence="10" id="KW-0378">Hydrolase</keyword>
<keyword evidence="17" id="KW-0917">Virion maturation</keyword>
<name>A0A0L6UMX4_9BASI</name>
<gene>
    <name evidence="23" type="ORF">VP01_4738g1</name>
</gene>
<dbReference type="GO" id="GO:0003723">
    <property type="term" value="F:RNA binding"/>
    <property type="evidence" value="ECO:0007669"/>
    <property type="project" value="UniProtKB-KW"/>
</dbReference>
<evidence type="ECO:0000259" key="22">
    <source>
        <dbReference type="PROSITE" id="PS50994"/>
    </source>
</evidence>
<keyword evidence="12" id="KW-0460">Magnesium</keyword>
<dbReference type="GO" id="GO:0006310">
    <property type="term" value="P:DNA recombination"/>
    <property type="evidence" value="ECO:0007669"/>
    <property type="project" value="UniProtKB-KW"/>
</dbReference>
<dbReference type="GO" id="GO:0004519">
    <property type="term" value="F:endonuclease activity"/>
    <property type="evidence" value="ECO:0007669"/>
    <property type="project" value="UniProtKB-KW"/>
</dbReference>
<dbReference type="GO" id="GO:0006508">
    <property type="term" value="P:proteolysis"/>
    <property type="evidence" value="ECO:0007669"/>
    <property type="project" value="UniProtKB-KW"/>
</dbReference>
<dbReference type="VEuPathDB" id="FungiDB:VP01_4738g1"/>
<dbReference type="InterPro" id="IPR039537">
    <property type="entry name" value="Retrotran_Ty1/copia-like"/>
</dbReference>
<dbReference type="GO" id="GO:0005524">
    <property type="term" value="F:ATP binding"/>
    <property type="evidence" value="ECO:0007669"/>
    <property type="project" value="UniProtKB-KW"/>
</dbReference>
<evidence type="ECO:0000313" key="23">
    <source>
        <dbReference type="EMBL" id="KNZ49864.1"/>
    </source>
</evidence>
<evidence type="ECO:0000313" key="24">
    <source>
        <dbReference type="Proteomes" id="UP000037035"/>
    </source>
</evidence>
<evidence type="ECO:0000256" key="15">
    <source>
        <dbReference type="ARBA" id="ARBA00022918"/>
    </source>
</evidence>
<evidence type="ECO:0000256" key="19">
    <source>
        <dbReference type="ARBA" id="ARBA00048173"/>
    </source>
</evidence>
<evidence type="ECO:0000256" key="13">
    <source>
        <dbReference type="ARBA" id="ARBA00022884"/>
    </source>
</evidence>
<reference evidence="23 24" key="1">
    <citation type="submission" date="2015-08" db="EMBL/GenBank/DDBJ databases">
        <title>Next Generation Sequencing and Analysis of the Genome of Puccinia sorghi L Schw, the Causal Agent of Maize Common Rust.</title>
        <authorList>
            <person name="Rochi L."/>
            <person name="Burguener G."/>
            <person name="Darino M."/>
            <person name="Turjanski A."/>
            <person name="Kreff E."/>
            <person name="Dieguez M.J."/>
            <person name="Sacco F."/>
        </authorList>
    </citation>
    <scope>NUCLEOTIDE SEQUENCE [LARGE SCALE GENOMIC DNA]</scope>
    <source>
        <strain evidence="23 24">RO10H11247</strain>
    </source>
</reference>
<keyword evidence="9" id="KW-0255">Endonuclease</keyword>
<evidence type="ECO:0000256" key="18">
    <source>
        <dbReference type="ARBA" id="ARBA00023172"/>
    </source>
</evidence>
<protein>
    <recommendedName>
        <fullName evidence="22">Integrase catalytic domain-containing protein</fullName>
    </recommendedName>
</protein>
<dbReference type="PROSITE" id="PS50994">
    <property type="entry name" value="INTEGRASE"/>
    <property type="match status" value="1"/>
</dbReference>
<evidence type="ECO:0000256" key="3">
    <source>
        <dbReference type="ARBA" id="ARBA00022612"/>
    </source>
</evidence>
<dbReference type="OrthoDB" id="439192at2759"/>
<keyword evidence="7" id="KW-0479">Metal-binding</keyword>
<keyword evidence="14" id="KW-0229">DNA integration</keyword>
<dbReference type="InterPro" id="IPR036397">
    <property type="entry name" value="RNaseH_sf"/>
</dbReference>
<keyword evidence="6" id="KW-0540">Nuclease</keyword>
<keyword evidence="8" id="KW-0547">Nucleotide-binding</keyword>
<dbReference type="GO" id="GO:0005634">
    <property type="term" value="C:nucleus"/>
    <property type="evidence" value="ECO:0007669"/>
    <property type="project" value="UniProtKB-ARBA"/>
</dbReference>
<evidence type="ECO:0000256" key="2">
    <source>
        <dbReference type="ARBA" id="ARBA00022578"/>
    </source>
</evidence>
<evidence type="ECO:0000256" key="6">
    <source>
        <dbReference type="ARBA" id="ARBA00022722"/>
    </source>
</evidence>
<dbReference type="Pfam" id="PF00665">
    <property type="entry name" value="rve"/>
    <property type="match status" value="1"/>
</dbReference>
<comment type="catalytic activity">
    <reaction evidence="19">
        <text>DNA(n) + a 2'-deoxyribonucleoside 5'-triphosphate = DNA(n+1) + diphosphate</text>
        <dbReference type="Rhea" id="RHEA:22508"/>
        <dbReference type="Rhea" id="RHEA-COMP:17339"/>
        <dbReference type="Rhea" id="RHEA-COMP:17340"/>
        <dbReference type="ChEBI" id="CHEBI:33019"/>
        <dbReference type="ChEBI" id="CHEBI:61560"/>
        <dbReference type="ChEBI" id="CHEBI:173112"/>
        <dbReference type="EC" id="2.7.7.49"/>
    </reaction>
</comment>
<dbReference type="Pfam" id="PF25597">
    <property type="entry name" value="SH3_retrovirus"/>
    <property type="match status" value="1"/>
</dbReference>
<evidence type="ECO:0000256" key="20">
    <source>
        <dbReference type="ARBA" id="ARBA00049244"/>
    </source>
</evidence>
<dbReference type="AlphaFoldDB" id="A0A0L6UMX4"/>
<feature type="compositionally biased region" description="Basic and acidic residues" evidence="21">
    <location>
        <begin position="386"/>
        <end position="402"/>
    </location>
</feature>
<dbReference type="GO" id="GO:0015074">
    <property type="term" value="P:DNA integration"/>
    <property type="evidence" value="ECO:0007669"/>
    <property type="project" value="UniProtKB-KW"/>
</dbReference>
<keyword evidence="2" id="KW-0815">Transposition</keyword>
<dbReference type="Gene3D" id="3.30.420.10">
    <property type="entry name" value="Ribonuclease H-like superfamily/Ribonuclease H"/>
    <property type="match status" value="1"/>
</dbReference>
<evidence type="ECO:0000256" key="7">
    <source>
        <dbReference type="ARBA" id="ARBA00022723"/>
    </source>
</evidence>
<proteinExistence type="predicted"/>
<keyword evidence="16" id="KW-0808">Transferase</keyword>
<dbReference type="InterPro" id="IPR057670">
    <property type="entry name" value="SH3_retrovirus"/>
</dbReference>
<evidence type="ECO:0000256" key="10">
    <source>
        <dbReference type="ARBA" id="ARBA00022801"/>
    </source>
</evidence>
<comment type="catalytic activity">
    <reaction evidence="20">
        <text>DNA(n) + a 2'-deoxyribonucleoside 5'-triphosphate = DNA(n+1) + diphosphate</text>
        <dbReference type="Rhea" id="RHEA:22508"/>
        <dbReference type="Rhea" id="RHEA-COMP:17339"/>
        <dbReference type="Rhea" id="RHEA-COMP:17340"/>
        <dbReference type="ChEBI" id="CHEBI:33019"/>
        <dbReference type="ChEBI" id="CHEBI:61560"/>
        <dbReference type="ChEBI" id="CHEBI:173112"/>
        <dbReference type="EC" id="2.7.7.7"/>
    </reaction>
</comment>
<dbReference type="GO" id="GO:0032196">
    <property type="term" value="P:transposition"/>
    <property type="evidence" value="ECO:0007669"/>
    <property type="project" value="UniProtKB-KW"/>
</dbReference>